<reference evidence="1 2" key="1">
    <citation type="submission" date="2023-01" db="EMBL/GenBank/DDBJ databases">
        <title>Characterization of estradiol degrading bacteria Microbacterium sp. MZT7 and reveal degrading genes through genome analysis.</title>
        <authorList>
            <person name="Hao P."/>
            <person name="Gao Y."/>
        </authorList>
    </citation>
    <scope>NUCLEOTIDE SEQUENCE [LARGE SCALE GENOMIC DNA]</scope>
    <source>
        <strain evidence="1 2">MZT7</strain>
    </source>
</reference>
<dbReference type="InterPro" id="IPR010843">
    <property type="entry name" value="Uncharacterised_AroM"/>
</dbReference>
<proteinExistence type="predicted"/>
<name>A0ABY3RW64_9MICO</name>
<dbReference type="Pfam" id="PF07302">
    <property type="entry name" value="AroM"/>
    <property type="match status" value="1"/>
</dbReference>
<evidence type="ECO:0000313" key="1">
    <source>
        <dbReference type="EMBL" id="UGS28214.1"/>
    </source>
</evidence>
<dbReference type="RefSeq" id="WP_231821359.1">
    <property type="nucleotide sequence ID" value="NZ_CP082781.1"/>
</dbReference>
<accession>A0ABY3RW64</accession>
<protein>
    <submittedName>
        <fullName evidence="1">AroM family protein</fullName>
    </submittedName>
</protein>
<gene>
    <name evidence="1" type="ORF">K8F61_08685</name>
</gene>
<keyword evidence="2" id="KW-1185">Reference proteome</keyword>
<organism evidence="1 2">
    <name type="scientific">Microbacterium resistens</name>
    <dbReference type="NCBI Taxonomy" id="156977"/>
    <lineage>
        <taxon>Bacteria</taxon>
        <taxon>Bacillati</taxon>
        <taxon>Actinomycetota</taxon>
        <taxon>Actinomycetes</taxon>
        <taxon>Micrococcales</taxon>
        <taxon>Microbacteriaceae</taxon>
        <taxon>Microbacterium</taxon>
    </lineage>
</organism>
<sequence>MTVLGLVTIGQAPRVDVTPDILPLLAGHEVIERGALDDLGAAAIGALAPEPGRAAVVSRLRDGSSAVLDEERLRPLVQSAVDRVVADGAEAVLILCTGHLPGLAASVPVYTAEELARGAAAVLVGERALGVLVPTPRQVEDIAARWRADLGRDASVAAADPYAFDAEAFAEAGRALAASGTEWIFLDCIGYSEEMAAVVTRATGLRAVTARSLAARMLAAAV</sequence>
<dbReference type="EMBL" id="CP082781">
    <property type="protein sequence ID" value="UGS28214.1"/>
    <property type="molecule type" value="Genomic_DNA"/>
</dbReference>
<evidence type="ECO:0000313" key="2">
    <source>
        <dbReference type="Proteomes" id="UP001199642"/>
    </source>
</evidence>
<dbReference type="Proteomes" id="UP001199642">
    <property type="component" value="Chromosome"/>
</dbReference>